<dbReference type="eggNOG" id="COG1999">
    <property type="taxonomic scope" value="Bacteria"/>
</dbReference>
<dbReference type="SUPFAM" id="SSF52833">
    <property type="entry name" value="Thioredoxin-like"/>
    <property type="match status" value="1"/>
</dbReference>
<proteinExistence type="inferred from homology"/>
<dbReference type="PROSITE" id="PS51352">
    <property type="entry name" value="THIOREDOXIN_2"/>
    <property type="match status" value="1"/>
</dbReference>
<evidence type="ECO:0000256" key="5">
    <source>
        <dbReference type="SAM" id="Phobius"/>
    </source>
</evidence>
<name>E8WYS8_GRATM</name>
<evidence type="ECO:0000256" key="2">
    <source>
        <dbReference type="ARBA" id="ARBA00023008"/>
    </source>
</evidence>
<evidence type="ECO:0000256" key="4">
    <source>
        <dbReference type="PIRSR" id="PIRSR603782-2"/>
    </source>
</evidence>
<dbReference type="PaxDb" id="1198114-AciX9_1716"/>
<dbReference type="STRING" id="1198114.AciX9_1716"/>
<dbReference type="AlphaFoldDB" id="E8WYS8"/>
<evidence type="ECO:0000256" key="3">
    <source>
        <dbReference type="PIRSR" id="PIRSR603782-1"/>
    </source>
</evidence>
<comment type="similarity">
    <text evidence="1">Belongs to the SCO1/2 family.</text>
</comment>
<dbReference type="InterPro" id="IPR003782">
    <property type="entry name" value="SCO1/SenC"/>
</dbReference>
<dbReference type="Gene3D" id="2.40.50.320">
    <property type="entry name" value="Copper binding periplasmic protein CusF"/>
    <property type="match status" value="1"/>
</dbReference>
<dbReference type="PANTHER" id="PTHR12151:SF25">
    <property type="entry name" value="LINALOOL DEHYDRATASE_ISOMERASE DOMAIN-CONTAINING PROTEIN"/>
    <property type="match status" value="1"/>
</dbReference>
<evidence type="ECO:0000259" key="6">
    <source>
        <dbReference type="PROSITE" id="PS51352"/>
    </source>
</evidence>
<dbReference type="EMBL" id="CP002480">
    <property type="protein sequence ID" value="ADW68764.1"/>
    <property type="molecule type" value="Genomic_DNA"/>
</dbReference>
<dbReference type="Pfam" id="PF02630">
    <property type="entry name" value="SCO1-SenC"/>
    <property type="match status" value="1"/>
</dbReference>
<feature type="binding site" evidence="3">
    <location>
        <position position="189"/>
    </location>
    <ligand>
        <name>Cu cation</name>
        <dbReference type="ChEBI" id="CHEBI:23378"/>
    </ligand>
</feature>
<organism evidence="8">
    <name type="scientific">Granulicella tundricola (strain ATCC BAA-1859 / DSM 23138 / MP5ACTX9)</name>
    <dbReference type="NCBI Taxonomy" id="1198114"/>
    <lineage>
        <taxon>Bacteria</taxon>
        <taxon>Pseudomonadati</taxon>
        <taxon>Acidobacteriota</taxon>
        <taxon>Terriglobia</taxon>
        <taxon>Terriglobales</taxon>
        <taxon>Acidobacteriaceae</taxon>
        <taxon>Granulicella</taxon>
    </lineage>
</organism>
<dbReference type="KEGG" id="acm:AciX9_1716"/>
<dbReference type="Pfam" id="PF11604">
    <property type="entry name" value="CusF_Ec"/>
    <property type="match status" value="1"/>
</dbReference>
<dbReference type="InterPro" id="IPR013766">
    <property type="entry name" value="Thioredoxin_domain"/>
</dbReference>
<keyword evidence="5" id="KW-0812">Transmembrane</keyword>
<keyword evidence="5" id="KW-1133">Transmembrane helix</keyword>
<feature type="binding site" evidence="3">
    <location>
        <position position="195"/>
    </location>
    <ligand>
        <name>Cu cation</name>
        <dbReference type="ChEBI" id="CHEBI:23378"/>
    </ligand>
</feature>
<dbReference type="InterPro" id="IPR042230">
    <property type="entry name" value="CusF_sf"/>
</dbReference>
<reference evidence="8" key="1">
    <citation type="submission" date="2011-01" db="EMBL/GenBank/DDBJ databases">
        <title>Complete sequence of chromosome of Acidobacterium sp. MP5ACTX9.</title>
        <authorList>
            <consortium name="US DOE Joint Genome Institute"/>
            <person name="Lucas S."/>
            <person name="Copeland A."/>
            <person name="Lapidus A."/>
            <person name="Cheng J.-F."/>
            <person name="Goodwin L."/>
            <person name="Pitluck S."/>
            <person name="Teshima H."/>
            <person name="Detter J.C."/>
            <person name="Han C."/>
            <person name="Tapia R."/>
            <person name="Land M."/>
            <person name="Hauser L."/>
            <person name="Kyrpides N."/>
            <person name="Ivanova N."/>
            <person name="Ovchinnikova G."/>
            <person name="Pagani I."/>
            <person name="Rawat S.R."/>
            <person name="Mannisto M."/>
            <person name="Haggblom M.M."/>
            <person name="Woyke T."/>
        </authorList>
    </citation>
    <scope>NUCLEOTIDE SEQUENCE [LARGE SCALE GENOMIC DNA]</scope>
    <source>
        <strain evidence="8">MP5ACTX9</strain>
    </source>
</reference>
<feature type="domain" description="Thioredoxin" evidence="6">
    <location>
        <begin position="151"/>
        <end position="323"/>
    </location>
</feature>
<gene>
    <name evidence="7" type="ordered locus">AciX9_1716</name>
</gene>
<dbReference type="InterPro" id="IPR036249">
    <property type="entry name" value="Thioredoxin-like_sf"/>
</dbReference>
<dbReference type="HOGENOM" id="CLU_066625_0_0_0"/>
<keyword evidence="3" id="KW-0479">Metal-binding</keyword>
<protein>
    <submittedName>
        <fullName evidence="7">Alkyl hydroperoxide reductase/ Thiol specific antioxidant/ Mal allergen</fullName>
    </submittedName>
</protein>
<feature type="disulfide bond" description="Redox-active" evidence="4">
    <location>
        <begin position="189"/>
        <end position="195"/>
    </location>
</feature>
<sequence>MRLSSEAGAPGVMGRRYHLCMKNVVVRVFVVALVCLGLGVTGCRKGGGGDAGVASGTKVYSMRGKILEVDPGSGEITVDHKAIPGFMDAMAMPYKLADASTISEMHVGDVITARVLVQDTPGGPYKTQLDHVVVVAQARPDNVPKVQYHSPTAGEEVPDFKLLNQSGKTVHLAQFKGKVLLLTFIYTRCPMADFCPRMSENFAEIDRGLAKDKDVYAKTHLLSVSFDPAYDTPKVLRSYGGAHTGRFTEEDFKHWDFAAPTLAELPKMEEWFDVGVTGAGDPQTLMHSLSTVLIGKDGKVIGWYPQKDWQVGEMEEAVKKAAGA</sequence>
<dbReference type="Gene3D" id="3.40.30.10">
    <property type="entry name" value="Glutaredoxin"/>
    <property type="match status" value="1"/>
</dbReference>
<keyword evidence="2 3" id="KW-0186">Copper</keyword>
<dbReference type="CDD" id="cd02968">
    <property type="entry name" value="SCO"/>
    <property type="match status" value="1"/>
</dbReference>
<keyword evidence="5" id="KW-0472">Membrane</keyword>
<dbReference type="InterPro" id="IPR021647">
    <property type="entry name" value="CusF_Ec"/>
</dbReference>
<feature type="transmembrane region" description="Helical" evidence="5">
    <location>
        <begin position="24"/>
        <end position="42"/>
    </location>
</feature>
<evidence type="ECO:0000313" key="8">
    <source>
        <dbReference type="Proteomes" id="UP000000343"/>
    </source>
</evidence>
<dbReference type="GO" id="GO:0046872">
    <property type="term" value="F:metal ion binding"/>
    <property type="evidence" value="ECO:0007669"/>
    <property type="project" value="UniProtKB-KW"/>
</dbReference>
<dbReference type="Proteomes" id="UP000000343">
    <property type="component" value="Chromosome"/>
</dbReference>
<accession>E8WYS8</accession>
<dbReference type="RefSeq" id="WP_013580083.1">
    <property type="nucleotide sequence ID" value="NC_015064.1"/>
</dbReference>
<evidence type="ECO:0000313" key="7">
    <source>
        <dbReference type="EMBL" id="ADW68764.1"/>
    </source>
</evidence>
<keyword evidence="4" id="KW-1015">Disulfide bond</keyword>
<dbReference type="PANTHER" id="PTHR12151">
    <property type="entry name" value="ELECTRON TRANSPORT PROTIN SCO1/SENC FAMILY MEMBER"/>
    <property type="match status" value="1"/>
</dbReference>
<keyword evidence="8" id="KW-1185">Reference proteome</keyword>
<feature type="binding site" evidence="3">
    <location>
        <position position="287"/>
    </location>
    <ligand>
        <name>Cu cation</name>
        <dbReference type="ChEBI" id="CHEBI:23378"/>
    </ligand>
</feature>
<evidence type="ECO:0000256" key="1">
    <source>
        <dbReference type="ARBA" id="ARBA00010996"/>
    </source>
</evidence>